<name>A0AAU6U0B9_UNCXX</name>
<gene>
    <name evidence="1" type="ORF">MRM75_12120</name>
    <name evidence="2" type="ORF">MRM75_12170</name>
</gene>
<accession>A0AAU6U0B9</accession>
<dbReference type="EMBL" id="CP095353">
    <property type="protein sequence ID" value="XAG67423.1"/>
    <property type="molecule type" value="Genomic_DNA"/>
</dbReference>
<organism evidence="2">
    <name type="scientific">bacterium 19CA06SA08-2</name>
    <dbReference type="NCBI Taxonomy" id="2920658"/>
    <lineage>
        <taxon>Bacteria</taxon>
    </lineage>
</organism>
<evidence type="ECO:0000313" key="2">
    <source>
        <dbReference type="EMBL" id="XAG67433.1"/>
    </source>
</evidence>
<evidence type="ECO:0000313" key="1">
    <source>
        <dbReference type="EMBL" id="XAG67423.1"/>
    </source>
</evidence>
<dbReference type="AlphaFoldDB" id="A0AAU6U0B9"/>
<reference evidence="2" key="1">
    <citation type="submission" date="2022-03" db="EMBL/GenBank/DDBJ databases">
        <title>Sea Food Isolates.</title>
        <authorList>
            <person name="Li c."/>
        </authorList>
    </citation>
    <scope>NUCLEOTIDE SEQUENCE</scope>
    <source>
        <strain evidence="2">19CA06SA08-2</strain>
    </source>
</reference>
<proteinExistence type="predicted"/>
<dbReference type="EMBL" id="CP095353">
    <property type="protein sequence ID" value="XAG67433.1"/>
    <property type="molecule type" value="Genomic_DNA"/>
</dbReference>
<sequence length="46" mass="5136">MNTYAQVLIQSGHYVVVYVVNGRPVSSQRCDDYAEAISIKSMWGAK</sequence>
<protein>
    <submittedName>
        <fullName evidence="2">Uncharacterized protein</fullName>
    </submittedName>
</protein>